<proteinExistence type="predicted"/>
<evidence type="ECO:0000313" key="2">
    <source>
        <dbReference type="Proteomes" id="UP000685013"/>
    </source>
</evidence>
<organism evidence="1 2">
    <name type="scientific">Cucurbita argyrosperma subsp. sororia</name>
    <dbReference type="NCBI Taxonomy" id="37648"/>
    <lineage>
        <taxon>Eukaryota</taxon>
        <taxon>Viridiplantae</taxon>
        <taxon>Streptophyta</taxon>
        <taxon>Embryophyta</taxon>
        <taxon>Tracheophyta</taxon>
        <taxon>Spermatophyta</taxon>
        <taxon>Magnoliopsida</taxon>
        <taxon>eudicotyledons</taxon>
        <taxon>Gunneridae</taxon>
        <taxon>Pentapetalae</taxon>
        <taxon>rosids</taxon>
        <taxon>fabids</taxon>
        <taxon>Cucurbitales</taxon>
        <taxon>Cucurbitaceae</taxon>
        <taxon>Cucurbiteae</taxon>
        <taxon>Cucurbita</taxon>
    </lineage>
</organism>
<accession>A0AAV6LT10</accession>
<dbReference type="AlphaFoldDB" id="A0AAV6LT10"/>
<sequence length="70" mass="7384">MKKSGFIAASVVAAAAESASPSSSTIFCNLKVQLPRQEGKEGENPSSSADKFAPKFDGLKFIKTLVTAHR</sequence>
<evidence type="ECO:0000313" key="1">
    <source>
        <dbReference type="EMBL" id="KAG6570510.1"/>
    </source>
</evidence>
<dbReference type="PANTHER" id="PTHR34683">
    <property type="entry name" value="EXPRESSED PROTEIN-RELATED"/>
    <property type="match status" value="1"/>
</dbReference>
<dbReference type="EMBL" id="JAGKQH010000020">
    <property type="protein sequence ID" value="KAG6570510.1"/>
    <property type="molecule type" value="Genomic_DNA"/>
</dbReference>
<keyword evidence="2" id="KW-1185">Reference proteome</keyword>
<dbReference type="PANTHER" id="PTHR34683:SF2">
    <property type="entry name" value="EXPRESSED PROTEIN"/>
    <property type="match status" value="1"/>
</dbReference>
<protein>
    <recommendedName>
        <fullName evidence="3">CASP-like protein</fullName>
    </recommendedName>
</protein>
<evidence type="ECO:0008006" key="3">
    <source>
        <dbReference type="Google" id="ProtNLM"/>
    </source>
</evidence>
<gene>
    <name evidence="1" type="ORF">SDJN03_29425</name>
</gene>
<name>A0AAV6LT10_9ROSI</name>
<comment type="caution">
    <text evidence="1">The sequence shown here is derived from an EMBL/GenBank/DDBJ whole genome shotgun (WGS) entry which is preliminary data.</text>
</comment>
<dbReference type="Proteomes" id="UP000685013">
    <property type="component" value="Chromosome 20"/>
</dbReference>
<feature type="non-terminal residue" evidence="1">
    <location>
        <position position="1"/>
    </location>
</feature>
<reference evidence="1 2" key="1">
    <citation type="journal article" date="2021" name="Hortic Res">
        <title>The domestication of Cucurbita argyrosperma as revealed by the genome of its wild relative.</title>
        <authorList>
            <person name="Barrera-Redondo J."/>
            <person name="Sanchez-de la Vega G."/>
            <person name="Aguirre-Liguori J.A."/>
            <person name="Castellanos-Morales G."/>
            <person name="Gutierrez-Guerrero Y.T."/>
            <person name="Aguirre-Dugua X."/>
            <person name="Aguirre-Planter E."/>
            <person name="Tenaillon M.I."/>
            <person name="Lira-Saade R."/>
            <person name="Eguiarte L.E."/>
        </authorList>
    </citation>
    <scope>NUCLEOTIDE SEQUENCE [LARGE SCALE GENOMIC DNA]</scope>
    <source>
        <strain evidence="1">JBR-2021</strain>
    </source>
</reference>